<keyword evidence="3" id="KW-1185">Reference proteome</keyword>
<feature type="compositionally biased region" description="Polar residues" evidence="1">
    <location>
        <begin position="1"/>
        <end position="13"/>
    </location>
</feature>
<sequence>MASTSNNNASTRKPSGARGSARPSSQHLPPRWNEPALAHGSPSPYFGRQGAPTVLRSNLPATVYRTMERGPALVPELENDRDEMAYLMRSSRTKTGEDRSTSTKRGGGGGFMKRIFDSGSGSSSNNKNHAVVTRPKISAPSAPQKIQRVLPVGFANSLASGAAEPRGPPPQRPSRPPVELSPTSPRAPPPDMAALKAAAAAARVQTTAKPVVIRPENLGSAADALRSHPVRAPELLSARKAHHRKTSVVSFPAHQGQGVAEMHPGRGFQRREELGLPVEMPAAADDVADSPVEEEEDVVVDPKLARRRGMIFDMKSLTSFPEPNFGDSPASSSADNDDDDNHHQQQQSEPEPEPETEVSYMEESSESEEDEDQTDDEQQQPLVLAQPKVDGIPPVVLIPAPEPARTTVDHLTVDYPFHKVLRQELAGARNVVAHYEELGEALCGLSGGAVDDPTDVGALLDVLEDLARRSDDYTTLSPTLDLFAHDRRVNVRDTAAVARGLVQVLNTRNEAVAAATHHKKKARALEKRLAEVMGTSGGAGSVSPH</sequence>
<feature type="region of interest" description="Disordered" evidence="1">
    <location>
        <begin position="159"/>
        <end position="193"/>
    </location>
</feature>
<evidence type="ECO:0000256" key="1">
    <source>
        <dbReference type="SAM" id="MobiDB-lite"/>
    </source>
</evidence>
<dbReference type="OrthoDB" id="441210at2759"/>
<gene>
    <name evidence="2" type="ORF">UCREL1_4080</name>
</gene>
<protein>
    <submittedName>
        <fullName evidence="2">Uncharacterized protein</fullName>
    </submittedName>
</protein>
<dbReference type="AlphaFoldDB" id="M7SWI3"/>
<feature type="compositionally biased region" description="Acidic residues" evidence="1">
    <location>
        <begin position="363"/>
        <end position="378"/>
    </location>
</feature>
<proteinExistence type="predicted"/>
<dbReference type="KEGG" id="ela:UCREL1_4080"/>
<dbReference type="HOGENOM" id="CLU_499684_0_0_1"/>
<evidence type="ECO:0000313" key="3">
    <source>
        <dbReference type="Proteomes" id="UP000012174"/>
    </source>
</evidence>
<organism evidence="2 3">
    <name type="scientific">Eutypa lata (strain UCR-EL1)</name>
    <name type="common">Grapevine dieback disease fungus</name>
    <name type="synonym">Eutypa armeniacae</name>
    <dbReference type="NCBI Taxonomy" id="1287681"/>
    <lineage>
        <taxon>Eukaryota</taxon>
        <taxon>Fungi</taxon>
        <taxon>Dikarya</taxon>
        <taxon>Ascomycota</taxon>
        <taxon>Pezizomycotina</taxon>
        <taxon>Sordariomycetes</taxon>
        <taxon>Xylariomycetidae</taxon>
        <taxon>Xylariales</taxon>
        <taxon>Diatrypaceae</taxon>
        <taxon>Eutypa</taxon>
    </lineage>
</organism>
<feature type="compositionally biased region" description="Pro residues" evidence="1">
    <location>
        <begin position="166"/>
        <end position="176"/>
    </location>
</feature>
<accession>M7SWI3</accession>
<dbReference type="EMBL" id="KB706154">
    <property type="protein sequence ID" value="EMR68903.1"/>
    <property type="molecule type" value="Genomic_DNA"/>
</dbReference>
<feature type="region of interest" description="Disordered" evidence="1">
    <location>
        <begin position="1"/>
        <end position="52"/>
    </location>
</feature>
<evidence type="ECO:0000313" key="2">
    <source>
        <dbReference type="EMBL" id="EMR68903.1"/>
    </source>
</evidence>
<name>M7SWI3_EUTLA</name>
<feature type="region of interest" description="Disordered" evidence="1">
    <location>
        <begin position="317"/>
        <end position="378"/>
    </location>
</feature>
<dbReference type="Proteomes" id="UP000012174">
    <property type="component" value="Unassembled WGS sequence"/>
</dbReference>
<reference evidence="3" key="1">
    <citation type="journal article" date="2013" name="Genome Announc.">
        <title>Draft genome sequence of the grapevine dieback fungus Eutypa lata UCR-EL1.</title>
        <authorList>
            <person name="Blanco-Ulate B."/>
            <person name="Rolshausen P.E."/>
            <person name="Cantu D."/>
        </authorList>
    </citation>
    <scope>NUCLEOTIDE SEQUENCE [LARGE SCALE GENOMIC DNA]</scope>
    <source>
        <strain evidence="3">UCR-EL1</strain>
    </source>
</reference>
<feature type="region of interest" description="Disordered" evidence="1">
    <location>
        <begin position="88"/>
        <end position="144"/>
    </location>
</feature>